<evidence type="ECO:0000256" key="1">
    <source>
        <dbReference type="SAM" id="Phobius"/>
    </source>
</evidence>
<feature type="transmembrane region" description="Helical" evidence="1">
    <location>
        <begin position="20"/>
        <end position="39"/>
    </location>
</feature>
<name>A0A2W5N5M5_RHOSU</name>
<gene>
    <name evidence="2" type="ORF">DI556_13330</name>
</gene>
<feature type="transmembrane region" description="Helical" evidence="1">
    <location>
        <begin position="75"/>
        <end position="96"/>
    </location>
</feature>
<sequence>MPEVDSRPDRATAPHSARHAIPRFIAILAVILGSVWYIVAWSDQQPFKLLAAAGIVIFLINPFEMTKPLNAFERVMVAVGIGFALYVSITLGWTIVQEWIKAAPKPIYA</sequence>
<accession>A0A2W5N5M5</accession>
<comment type="caution">
    <text evidence="2">The sequence shown here is derived from an EMBL/GenBank/DDBJ whole genome shotgun (WGS) entry which is preliminary data.</text>
</comment>
<proteinExistence type="predicted"/>
<keyword evidence="1" id="KW-0812">Transmembrane</keyword>
<reference evidence="2 3" key="1">
    <citation type="submission" date="2017-08" db="EMBL/GenBank/DDBJ databases">
        <title>Infants hospitalized years apart are colonized by the same room-sourced microbial strains.</title>
        <authorList>
            <person name="Brooks B."/>
            <person name="Olm M.R."/>
            <person name="Firek B.A."/>
            <person name="Baker R."/>
            <person name="Thomas B.C."/>
            <person name="Morowitz M.J."/>
            <person name="Banfield J.F."/>
        </authorList>
    </citation>
    <scope>NUCLEOTIDE SEQUENCE [LARGE SCALE GENOMIC DNA]</scope>
    <source>
        <strain evidence="2">S2_005_002_R2_34</strain>
    </source>
</reference>
<organism evidence="2 3">
    <name type="scientific">Rhodovulum sulfidophilum</name>
    <name type="common">Rhodobacter sulfidophilus</name>
    <dbReference type="NCBI Taxonomy" id="35806"/>
    <lineage>
        <taxon>Bacteria</taxon>
        <taxon>Pseudomonadati</taxon>
        <taxon>Pseudomonadota</taxon>
        <taxon>Alphaproteobacteria</taxon>
        <taxon>Rhodobacterales</taxon>
        <taxon>Paracoccaceae</taxon>
        <taxon>Rhodovulum</taxon>
    </lineage>
</organism>
<evidence type="ECO:0000313" key="3">
    <source>
        <dbReference type="Proteomes" id="UP000249185"/>
    </source>
</evidence>
<evidence type="ECO:0000313" key="2">
    <source>
        <dbReference type="EMBL" id="PZQ48791.1"/>
    </source>
</evidence>
<keyword evidence="1" id="KW-0472">Membrane</keyword>
<protein>
    <submittedName>
        <fullName evidence="2">Uncharacterized protein</fullName>
    </submittedName>
</protein>
<keyword evidence="1" id="KW-1133">Transmembrane helix</keyword>
<feature type="transmembrane region" description="Helical" evidence="1">
    <location>
        <begin position="45"/>
        <end position="63"/>
    </location>
</feature>
<dbReference type="Proteomes" id="UP000249185">
    <property type="component" value="Unassembled WGS sequence"/>
</dbReference>
<dbReference type="EMBL" id="QFPW01000010">
    <property type="protein sequence ID" value="PZQ48791.1"/>
    <property type="molecule type" value="Genomic_DNA"/>
</dbReference>
<dbReference type="AlphaFoldDB" id="A0A2W5N5M5"/>